<organism evidence="2 3">
    <name type="scientific">Nesidiocoris tenuis</name>
    <dbReference type="NCBI Taxonomy" id="355587"/>
    <lineage>
        <taxon>Eukaryota</taxon>
        <taxon>Metazoa</taxon>
        <taxon>Ecdysozoa</taxon>
        <taxon>Arthropoda</taxon>
        <taxon>Hexapoda</taxon>
        <taxon>Insecta</taxon>
        <taxon>Pterygota</taxon>
        <taxon>Neoptera</taxon>
        <taxon>Paraneoptera</taxon>
        <taxon>Hemiptera</taxon>
        <taxon>Heteroptera</taxon>
        <taxon>Panheteroptera</taxon>
        <taxon>Cimicomorpha</taxon>
        <taxon>Miridae</taxon>
        <taxon>Dicyphina</taxon>
        <taxon>Nesidiocoris</taxon>
    </lineage>
</organism>
<evidence type="ECO:0000313" key="2">
    <source>
        <dbReference type="EMBL" id="BES96742.1"/>
    </source>
</evidence>
<dbReference type="Proteomes" id="UP001307889">
    <property type="component" value="Chromosome 7"/>
</dbReference>
<evidence type="ECO:0000313" key="3">
    <source>
        <dbReference type="Proteomes" id="UP001307889"/>
    </source>
</evidence>
<feature type="chain" id="PRO_5046963185" evidence="1">
    <location>
        <begin position="21"/>
        <end position="249"/>
    </location>
</feature>
<dbReference type="PANTHER" id="PTHR11008:SF40">
    <property type="entry name" value="PROTEIN TAKEOUT"/>
    <property type="match status" value="1"/>
</dbReference>
<dbReference type="InterPro" id="IPR038606">
    <property type="entry name" value="To_sf"/>
</dbReference>
<reference evidence="2 3" key="1">
    <citation type="submission" date="2023-09" db="EMBL/GenBank/DDBJ databases">
        <title>Nesidiocoris tenuis whole genome shotgun sequence.</title>
        <authorList>
            <person name="Shibata T."/>
            <person name="Shimoda M."/>
            <person name="Kobayashi T."/>
            <person name="Uehara T."/>
        </authorList>
    </citation>
    <scope>NUCLEOTIDE SEQUENCE [LARGE SCALE GENOMIC DNA]</scope>
    <source>
        <strain evidence="2 3">Japan</strain>
    </source>
</reference>
<dbReference type="InterPro" id="IPR010562">
    <property type="entry name" value="Haemolymph_juvenile_hormone-bd"/>
</dbReference>
<evidence type="ECO:0000256" key="1">
    <source>
        <dbReference type="SAM" id="SignalP"/>
    </source>
</evidence>
<accession>A0ABN7B1X6</accession>
<keyword evidence="1" id="KW-0732">Signal</keyword>
<feature type="signal peptide" evidence="1">
    <location>
        <begin position="1"/>
        <end position="20"/>
    </location>
</feature>
<dbReference type="Pfam" id="PF06585">
    <property type="entry name" value="JHBP"/>
    <property type="match status" value="1"/>
</dbReference>
<gene>
    <name evidence="2" type="ORF">NTJ_09555</name>
</gene>
<dbReference type="SMART" id="SM00700">
    <property type="entry name" value="JHBP"/>
    <property type="match status" value="1"/>
</dbReference>
<sequence>MKSTARYTIVSLLVIGLASSAKLPKTWKTCKQTDKNANECLRAAAEHAVRSMKNGNRDLGVLPLDPLHFNHLSMDGGNGPVNVQLDLKNLDMYGISTAKVQRIKADWDNYLLEGDITFGRDFVLLGDYSVKGRVLLLPVVGEGKCNLTFQNFVAHLSGVGRELIKGKNRYMEIEKLTVGIETSRFIMNLENLFNGNKALSDNMNLFINQNWQEILQELRPSISKAFGEGFRQVANQVFTRLPLDVIAPK</sequence>
<name>A0ABN7B1X6_9HEMI</name>
<dbReference type="PANTHER" id="PTHR11008">
    <property type="entry name" value="PROTEIN TAKEOUT-LIKE PROTEIN"/>
    <property type="match status" value="1"/>
</dbReference>
<keyword evidence="3" id="KW-1185">Reference proteome</keyword>
<protein>
    <submittedName>
        <fullName evidence="2">JHBP</fullName>
    </submittedName>
</protein>
<proteinExistence type="predicted"/>
<dbReference type="Gene3D" id="3.15.10.30">
    <property type="entry name" value="Haemolymph juvenile hormone binding protein"/>
    <property type="match status" value="1"/>
</dbReference>
<dbReference type="EMBL" id="AP028915">
    <property type="protein sequence ID" value="BES96742.1"/>
    <property type="molecule type" value="Genomic_DNA"/>
</dbReference>